<keyword evidence="3" id="KW-1185">Reference proteome</keyword>
<evidence type="ECO:0000313" key="2">
    <source>
        <dbReference type="EMBL" id="ATB30185.1"/>
    </source>
</evidence>
<keyword evidence="1" id="KW-0472">Membrane</keyword>
<keyword evidence="1" id="KW-0812">Transmembrane</keyword>
<sequence length="532" mass="57622">MSTHSTGTRVFLGTWGLLLLTLWSACVPGSASRRNPARAASTAEPSVEAAAEYDVKEVEPETLLNWPMTVSPRDFQGAMRHLSQNLALRGTPREAALEGLAASGEPPEDPWRLEGHWLAEVSHGQVLTLVPLDESPLTPEAQRALLRDYASWCQRRGGGDCLYLLDDGPFLRADDRRTLALALALGGVLDEALGALEREVASPHAVLSLLVWTIGLYAMLWLVPEPVSKGLAAALSVLLISWLGVDTLWGLLEGWARLASRAHAATRFSQLRGAGEDYARVLGENAARALLMSVAALTGRTLGDLAARVKALPGSDLAGARWLIQTQGRAGEVLEQVEALAANEALARAVVTVETVAATPGGPLAVVLLKRRGPASSATGSGPSVTVGLRHRGGNQQVILDNGQRWHLPRGASPRDIPLADPVGDQLQQAVSRAASAWGPSELNRQELRAINKALQEGKYWLARLLEREARGRFVERRVKAQFRNQLKWNKQGVDAEHLETRLKYEILSGSPSNLAWHGRRMAGELFRMITF</sequence>
<dbReference type="KEGG" id="mbd:MEBOL_003640"/>
<evidence type="ECO:0000313" key="3">
    <source>
        <dbReference type="Proteomes" id="UP000217289"/>
    </source>
</evidence>
<dbReference type="Proteomes" id="UP000217289">
    <property type="component" value="Chromosome"/>
</dbReference>
<dbReference type="AlphaFoldDB" id="A0A250IEJ8"/>
<dbReference type="RefSeq" id="WP_245919879.1">
    <property type="nucleotide sequence ID" value="NZ_CP022163.1"/>
</dbReference>
<organism evidence="2 3">
    <name type="scientific">Melittangium boletus DSM 14713</name>
    <dbReference type="NCBI Taxonomy" id="1294270"/>
    <lineage>
        <taxon>Bacteria</taxon>
        <taxon>Pseudomonadati</taxon>
        <taxon>Myxococcota</taxon>
        <taxon>Myxococcia</taxon>
        <taxon>Myxococcales</taxon>
        <taxon>Cystobacterineae</taxon>
        <taxon>Archangiaceae</taxon>
        <taxon>Melittangium</taxon>
    </lineage>
</organism>
<protein>
    <submittedName>
        <fullName evidence="2">Uncharacterized protein</fullName>
    </submittedName>
</protein>
<evidence type="ECO:0000256" key="1">
    <source>
        <dbReference type="SAM" id="Phobius"/>
    </source>
</evidence>
<name>A0A250IEJ8_9BACT</name>
<accession>A0A250IEJ8</accession>
<gene>
    <name evidence="2" type="ORF">MEBOL_003640</name>
</gene>
<feature type="transmembrane region" description="Helical" evidence="1">
    <location>
        <begin position="230"/>
        <end position="252"/>
    </location>
</feature>
<proteinExistence type="predicted"/>
<dbReference type="EMBL" id="CP022163">
    <property type="protein sequence ID" value="ATB30185.1"/>
    <property type="molecule type" value="Genomic_DNA"/>
</dbReference>
<feature type="transmembrane region" description="Helical" evidence="1">
    <location>
        <begin position="205"/>
        <end position="223"/>
    </location>
</feature>
<keyword evidence="1" id="KW-1133">Transmembrane helix</keyword>
<reference evidence="2 3" key="1">
    <citation type="submission" date="2017-06" db="EMBL/GenBank/DDBJ databases">
        <authorList>
            <person name="Kim H.J."/>
            <person name="Triplett B.A."/>
        </authorList>
    </citation>
    <scope>NUCLEOTIDE SEQUENCE [LARGE SCALE GENOMIC DNA]</scope>
    <source>
        <strain evidence="2 3">DSM 14713</strain>
    </source>
</reference>